<name>A0A2C6KRP3_9APIC</name>
<evidence type="ECO:0000313" key="2">
    <source>
        <dbReference type="EMBL" id="PHJ18963.1"/>
    </source>
</evidence>
<feature type="compositionally biased region" description="Low complexity" evidence="1">
    <location>
        <begin position="123"/>
        <end position="138"/>
    </location>
</feature>
<accession>A0A2C6KRP3</accession>
<dbReference type="EMBL" id="MIGC01003746">
    <property type="protein sequence ID" value="PHJ18963.1"/>
    <property type="molecule type" value="Genomic_DNA"/>
</dbReference>
<dbReference type="GeneID" id="94430568"/>
<dbReference type="AlphaFoldDB" id="A0A2C6KRP3"/>
<gene>
    <name evidence="2" type="ORF">CSUI_007207</name>
</gene>
<proteinExistence type="predicted"/>
<feature type="region of interest" description="Disordered" evidence="1">
    <location>
        <begin position="1"/>
        <end position="44"/>
    </location>
</feature>
<comment type="caution">
    <text evidence="2">The sequence shown here is derived from an EMBL/GenBank/DDBJ whole genome shotgun (WGS) entry which is preliminary data.</text>
</comment>
<reference evidence="2 3" key="1">
    <citation type="journal article" date="2017" name="Int. J. Parasitol.">
        <title>The genome of the protozoan parasite Cystoisospora suis and a reverse vaccinology approach to identify vaccine candidates.</title>
        <authorList>
            <person name="Palmieri N."/>
            <person name="Shrestha A."/>
            <person name="Ruttkowski B."/>
            <person name="Beck T."/>
            <person name="Vogl C."/>
            <person name="Tomley F."/>
            <person name="Blake D.P."/>
            <person name="Joachim A."/>
        </authorList>
    </citation>
    <scope>NUCLEOTIDE SEQUENCE [LARGE SCALE GENOMIC DNA]</scope>
    <source>
        <strain evidence="2 3">Wien I</strain>
    </source>
</reference>
<evidence type="ECO:0000256" key="1">
    <source>
        <dbReference type="SAM" id="MobiDB-lite"/>
    </source>
</evidence>
<sequence length="145" mass="14878">MADAAAVVAVSSSSSSSSSSLRSSSSSSSSSFSLLTRKSSSSSTPCMLQSLRLPHLSSFGFTRCFSFSGSSSSFLPEAPSSLLLSTKTRPSSATSHLTLLSEDIRSGYPAASRPGRAISSITSSAMASVPRAFSSSKSSPKRSRS</sequence>
<keyword evidence="3" id="KW-1185">Reference proteome</keyword>
<evidence type="ECO:0000313" key="3">
    <source>
        <dbReference type="Proteomes" id="UP000221165"/>
    </source>
</evidence>
<organism evidence="2 3">
    <name type="scientific">Cystoisospora suis</name>
    <dbReference type="NCBI Taxonomy" id="483139"/>
    <lineage>
        <taxon>Eukaryota</taxon>
        <taxon>Sar</taxon>
        <taxon>Alveolata</taxon>
        <taxon>Apicomplexa</taxon>
        <taxon>Conoidasida</taxon>
        <taxon>Coccidia</taxon>
        <taxon>Eucoccidiorida</taxon>
        <taxon>Eimeriorina</taxon>
        <taxon>Sarcocystidae</taxon>
        <taxon>Cystoisospora</taxon>
    </lineage>
</organism>
<dbReference type="VEuPathDB" id="ToxoDB:CSUI_007207"/>
<dbReference type="Proteomes" id="UP000221165">
    <property type="component" value="Unassembled WGS sequence"/>
</dbReference>
<feature type="region of interest" description="Disordered" evidence="1">
    <location>
        <begin position="123"/>
        <end position="145"/>
    </location>
</feature>
<dbReference type="RefSeq" id="XP_067920665.1">
    <property type="nucleotide sequence ID" value="XM_068067357.1"/>
</dbReference>
<feature type="compositionally biased region" description="Low complexity" evidence="1">
    <location>
        <begin position="11"/>
        <end position="43"/>
    </location>
</feature>
<protein>
    <submittedName>
        <fullName evidence="2">Uncharacterized protein</fullName>
    </submittedName>
</protein>